<keyword evidence="2" id="KW-1185">Reference proteome</keyword>
<protein>
    <submittedName>
        <fullName evidence="1">Uncharacterized protein</fullName>
    </submittedName>
</protein>
<reference evidence="1" key="1">
    <citation type="submission" date="2023-06" db="EMBL/GenBank/DDBJ databases">
        <title>Survivors Of The Sea: Transcriptome response of Skeletonema marinoi to long-term dormancy.</title>
        <authorList>
            <person name="Pinder M.I.M."/>
            <person name="Kourtchenko O."/>
            <person name="Robertson E.K."/>
            <person name="Larsson T."/>
            <person name="Maumus F."/>
            <person name="Osuna-Cruz C.M."/>
            <person name="Vancaester E."/>
            <person name="Stenow R."/>
            <person name="Vandepoele K."/>
            <person name="Ploug H."/>
            <person name="Bruchert V."/>
            <person name="Godhe A."/>
            <person name="Topel M."/>
        </authorList>
    </citation>
    <scope>NUCLEOTIDE SEQUENCE</scope>
    <source>
        <strain evidence="1">R05AC</strain>
    </source>
</reference>
<organism evidence="1 2">
    <name type="scientific">Skeletonema marinoi</name>
    <dbReference type="NCBI Taxonomy" id="267567"/>
    <lineage>
        <taxon>Eukaryota</taxon>
        <taxon>Sar</taxon>
        <taxon>Stramenopiles</taxon>
        <taxon>Ochrophyta</taxon>
        <taxon>Bacillariophyta</taxon>
        <taxon>Coscinodiscophyceae</taxon>
        <taxon>Thalassiosirophycidae</taxon>
        <taxon>Thalassiosirales</taxon>
        <taxon>Skeletonemataceae</taxon>
        <taxon>Skeletonema</taxon>
        <taxon>Skeletonema marinoi-dohrnii complex</taxon>
    </lineage>
</organism>
<dbReference type="AlphaFoldDB" id="A0AAD8Y7C1"/>
<gene>
    <name evidence="1" type="ORF">QTG54_008104</name>
</gene>
<dbReference type="EMBL" id="JATAAI010000014">
    <property type="protein sequence ID" value="KAK1740852.1"/>
    <property type="molecule type" value="Genomic_DNA"/>
</dbReference>
<dbReference type="Proteomes" id="UP001224775">
    <property type="component" value="Unassembled WGS sequence"/>
</dbReference>
<evidence type="ECO:0000313" key="1">
    <source>
        <dbReference type="EMBL" id="KAK1740852.1"/>
    </source>
</evidence>
<proteinExistence type="predicted"/>
<name>A0AAD8Y7C1_9STRA</name>
<evidence type="ECO:0000313" key="2">
    <source>
        <dbReference type="Proteomes" id="UP001224775"/>
    </source>
</evidence>
<accession>A0AAD8Y7C1</accession>
<sequence length="443" mass="49476">MASAVNDSCKRRRLLGDASPEDFISCPLSDLPNGVMTNVANYLDAPSRLFFAAALTNQIAVASDERNTAIVGNEWTTLDFGDIEKDLAVKLIDGDISAVLLCIDAVNRLKRLKLTNCINITGVGLEPLRGSTIIEQIDLSLVGDHQSPNISPKPPISCEFVLPILDSIIEREGCSLRHLQFPSVWSEGGKSIQFEQFRIRYNEMLDNRGVGCAKCNTNLPPGDLSWIGERIVQNFTCYECLKHFCITCTNDDGEGVLGHCHNCKKGYCTDCQKSKGCICCDFEYCVDCRDFTDCSGCDSVFCEECIASGNEHSKCYECEGRFCNDFCAKYEISTHCDSCKKSCCNNCQEDYHQEDWPSCKRCRDCFCDDCNEKKGILYAIQMCDSCYTSYCGDCREFVTFEGDDIMCEEDEENKNCAGCVQLAGLISDEKWRLRNGSSFELSK</sequence>
<comment type="caution">
    <text evidence="1">The sequence shown here is derived from an EMBL/GenBank/DDBJ whole genome shotgun (WGS) entry which is preliminary data.</text>
</comment>